<dbReference type="Proteomes" id="UP001501759">
    <property type="component" value="Unassembled WGS sequence"/>
</dbReference>
<organism evidence="2 3">
    <name type="scientific">Streptomyces siamensis</name>
    <dbReference type="NCBI Taxonomy" id="1274986"/>
    <lineage>
        <taxon>Bacteria</taxon>
        <taxon>Bacillati</taxon>
        <taxon>Actinomycetota</taxon>
        <taxon>Actinomycetes</taxon>
        <taxon>Kitasatosporales</taxon>
        <taxon>Streptomycetaceae</taxon>
        <taxon>Streptomyces</taxon>
    </lineage>
</organism>
<comment type="caution">
    <text evidence="2">The sequence shown here is derived from an EMBL/GenBank/DDBJ whole genome shotgun (WGS) entry which is preliminary data.</text>
</comment>
<feature type="region of interest" description="Disordered" evidence="1">
    <location>
        <begin position="89"/>
        <end position="168"/>
    </location>
</feature>
<evidence type="ECO:0000313" key="3">
    <source>
        <dbReference type="Proteomes" id="UP001501759"/>
    </source>
</evidence>
<reference evidence="3" key="1">
    <citation type="journal article" date="2019" name="Int. J. Syst. Evol. Microbiol.">
        <title>The Global Catalogue of Microorganisms (GCM) 10K type strain sequencing project: providing services to taxonomists for standard genome sequencing and annotation.</title>
        <authorList>
            <consortium name="The Broad Institute Genomics Platform"/>
            <consortium name="The Broad Institute Genome Sequencing Center for Infectious Disease"/>
            <person name="Wu L."/>
            <person name="Ma J."/>
        </authorList>
    </citation>
    <scope>NUCLEOTIDE SEQUENCE [LARGE SCALE GENOMIC DNA]</scope>
    <source>
        <strain evidence="3">JCM 18409</strain>
    </source>
</reference>
<keyword evidence="3" id="KW-1185">Reference proteome</keyword>
<name>A0ABP9J748_9ACTN</name>
<accession>A0ABP9J748</accession>
<evidence type="ECO:0000313" key="2">
    <source>
        <dbReference type="EMBL" id="GAA5020605.1"/>
    </source>
</evidence>
<protein>
    <submittedName>
        <fullName evidence="2">Uncharacterized protein</fullName>
    </submittedName>
</protein>
<sequence>MVAMNAFSPALAAANGTSLTELSASYGWRGLMLAAFVMAVVRLGGHIVDALSARALAPSQRQLRWLLKHGHVTGQLTAQQAVELTQATHAQEMQVRQAAPPDVQPPAPLDSGAATPDTAVPEVTPPISGAVTPGTAPPEATPDADDSPAVPRAEATDLFSRSRGTTGP</sequence>
<gene>
    <name evidence="2" type="ORF">GCM10023335_50560</name>
</gene>
<evidence type="ECO:0000256" key="1">
    <source>
        <dbReference type="SAM" id="MobiDB-lite"/>
    </source>
</evidence>
<proteinExistence type="predicted"/>
<dbReference type="EMBL" id="BAABKB010000021">
    <property type="protein sequence ID" value="GAA5020605.1"/>
    <property type="molecule type" value="Genomic_DNA"/>
</dbReference>